<dbReference type="SUPFAM" id="SSF46785">
    <property type="entry name" value="Winged helix' DNA-binding domain"/>
    <property type="match status" value="1"/>
</dbReference>
<protein>
    <submittedName>
        <fullName evidence="2">DNA-binding MarR family transcriptional regulator</fullName>
    </submittedName>
</protein>
<evidence type="ECO:0000259" key="1">
    <source>
        <dbReference type="PROSITE" id="PS50995"/>
    </source>
</evidence>
<dbReference type="GO" id="GO:0003677">
    <property type="term" value="F:DNA binding"/>
    <property type="evidence" value="ECO:0007669"/>
    <property type="project" value="UniProtKB-KW"/>
</dbReference>
<dbReference type="Pfam" id="PF12802">
    <property type="entry name" value="MarR_2"/>
    <property type="match status" value="1"/>
</dbReference>
<dbReference type="PANTHER" id="PTHR33164">
    <property type="entry name" value="TRANSCRIPTIONAL REGULATOR, MARR FAMILY"/>
    <property type="match status" value="1"/>
</dbReference>
<evidence type="ECO:0000313" key="3">
    <source>
        <dbReference type="Proteomes" id="UP000568380"/>
    </source>
</evidence>
<proteinExistence type="predicted"/>
<dbReference type="InterPro" id="IPR000835">
    <property type="entry name" value="HTH_MarR-typ"/>
</dbReference>
<dbReference type="EMBL" id="JACHIN010000001">
    <property type="protein sequence ID" value="MBB5075563.1"/>
    <property type="molecule type" value="Genomic_DNA"/>
</dbReference>
<name>A0A7W8EDM8_9ACTN</name>
<evidence type="ECO:0000313" key="2">
    <source>
        <dbReference type="EMBL" id="MBB5075563.1"/>
    </source>
</evidence>
<dbReference type="RefSeq" id="WP_184958693.1">
    <property type="nucleotide sequence ID" value="NZ_JACHIN010000001.1"/>
</dbReference>
<dbReference type="AlphaFoldDB" id="A0A7W8EDM8"/>
<dbReference type="InterPro" id="IPR039422">
    <property type="entry name" value="MarR/SlyA-like"/>
</dbReference>
<dbReference type="GO" id="GO:0003700">
    <property type="term" value="F:DNA-binding transcription factor activity"/>
    <property type="evidence" value="ECO:0007669"/>
    <property type="project" value="InterPro"/>
</dbReference>
<sequence length="158" mass="17277">MSNRAELFDVLVAESQRHYAAYVLFNQALADSLGIHPTDLQCVVLLDLEPGPVTTGRVATLTGLTHGSATRLVDRLEKAGLVVRQADEHDRRRTLVALAPAARERIGAAWTEPGTDFGQALTGYSESELEVIVDYLRRTGEVGRRQAERLAAGKRAVR</sequence>
<gene>
    <name evidence="2" type="ORF">HNR40_001009</name>
</gene>
<dbReference type="InterPro" id="IPR036390">
    <property type="entry name" value="WH_DNA-bd_sf"/>
</dbReference>
<dbReference type="PANTHER" id="PTHR33164:SF106">
    <property type="entry name" value="TRANSCRIPTIONAL REGULATORY PROTEIN"/>
    <property type="match status" value="1"/>
</dbReference>
<dbReference type="GO" id="GO:0006950">
    <property type="term" value="P:response to stress"/>
    <property type="evidence" value="ECO:0007669"/>
    <property type="project" value="TreeGrafter"/>
</dbReference>
<dbReference type="InterPro" id="IPR036388">
    <property type="entry name" value="WH-like_DNA-bd_sf"/>
</dbReference>
<dbReference type="Gene3D" id="1.10.10.10">
    <property type="entry name" value="Winged helix-like DNA-binding domain superfamily/Winged helix DNA-binding domain"/>
    <property type="match status" value="1"/>
</dbReference>
<dbReference type="PROSITE" id="PS50995">
    <property type="entry name" value="HTH_MARR_2"/>
    <property type="match status" value="1"/>
</dbReference>
<feature type="domain" description="HTH marR-type" evidence="1">
    <location>
        <begin position="4"/>
        <end position="141"/>
    </location>
</feature>
<dbReference type="SMART" id="SM00347">
    <property type="entry name" value="HTH_MARR"/>
    <property type="match status" value="1"/>
</dbReference>
<comment type="caution">
    <text evidence="2">The sequence shown here is derived from an EMBL/GenBank/DDBJ whole genome shotgun (WGS) entry which is preliminary data.</text>
</comment>
<keyword evidence="2" id="KW-0238">DNA-binding</keyword>
<dbReference type="Proteomes" id="UP000568380">
    <property type="component" value="Unassembled WGS sequence"/>
</dbReference>
<accession>A0A7W8EDM8</accession>
<reference evidence="2 3" key="1">
    <citation type="submission" date="2020-08" db="EMBL/GenBank/DDBJ databases">
        <title>Genomic Encyclopedia of Type Strains, Phase IV (KMG-IV): sequencing the most valuable type-strain genomes for metagenomic binning, comparative biology and taxonomic classification.</title>
        <authorList>
            <person name="Goeker M."/>
        </authorList>
    </citation>
    <scope>NUCLEOTIDE SEQUENCE [LARGE SCALE GENOMIC DNA]</scope>
    <source>
        <strain evidence="2 3">DSM 45385</strain>
    </source>
</reference>
<organism evidence="2 3">
    <name type="scientific">Nonomuraea endophytica</name>
    <dbReference type="NCBI Taxonomy" id="714136"/>
    <lineage>
        <taxon>Bacteria</taxon>
        <taxon>Bacillati</taxon>
        <taxon>Actinomycetota</taxon>
        <taxon>Actinomycetes</taxon>
        <taxon>Streptosporangiales</taxon>
        <taxon>Streptosporangiaceae</taxon>
        <taxon>Nonomuraea</taxon>
    </lineage>
</organism>
<keyword evidence="3" id="KW-1185">Reference proteome</keyword>